<protein>
    <submittedName>
        <fullName evidence="2">Uncharacterized protein</fullName>
    </submittedName>
</protein>
<accession>A0A4Z1T306</accession>
<proteinExistence type="predicted"/>
<evidence type="ECO:0000256" key="1">
    <source>
        <dbReference type="SAM" id="MobiDB-lite"/>
    </source>
</evidence>
<dbReference type="Proteomes" id="UP000315496">
    <property type="component" value="Chromosome 4"/>
</dbReference>
<feature type="region of interest" description="Disordered" evidence="1">
    <location>
        <begin position="918"/>
        <end position="945"/>
    </location>
</feature>
<dbReference type="EMBL" id="VDLU01000004">
    <property type="protein sequence ID" value="TNJ26939.1"/>
    <property type="molecule type" value="Genomic_DNA"/>
</dbReference>
<feature type="region of interest" description="Disordered" evidence="1">
    <location>
        <begin position="841"/>
        <end position="878"/>
    </location>
</feature>
<feature type="compositionally biased region" description="Basic residues" evidence="1">
    <location>
        <begin position="922"/>
        <end position="932"/>
    </location>
</feature>
<dbReference type="AlphaFoldDB" id="A0A4Z1T306"/>
<dbReference type="OrthoDB" id="10257735at2759"/>
<organism evidence="2 3">
    <name type="scientific">Giardia muris</name>
    <dbReference type="NCBI Taxonomy" id="5742"/>
    <lineage>
        <taxon>Eukaryota</taxon>
        <taxon>Metamonada</taxon>
        <taxon>Diplomonadida</taxon>
        <taxon>Hexamitidae</taxon>
        <taxon>Giardiinae</taxon>
        <taxon>Giardia</taxon>
    </lineage>
</organism>
<comment type="caution">
    <text evidence="2">The sequence shown here is derived from an EMBL/GenBank/DDBJ whole genome shotgun (WGS) entry which is preliminary data.</text>
</comment>
<dbReference type="InterPro" id="IPR016024">
    <property type="entry name" value="ARM-type_fold"/>
</dbReference>
<evidence type="ECO:0000313" key="3">
    <source>
        <dbReference type="Proteomes" id="UP000315496"/>
    </source>
</evidence>
<dbReference type="SUPFAM" id="SSF48371">
    <property type="entry name" value="ARM repeat"/>
    <property type="match status" value="1"/>
</dbReference>
<reference evidence="2 3" key="1">
    <citation type="submission" date="2019-05" db="EMBL/GenBank/DDBJ databases">
        <title>The compact genome of Giardia muris reveals important steps in the evolution of intestinal protozoan parasites.</title>
        <authorList>
            <person name="Xu F."/>
            <person name="Jimenez-Gonzalez A."/>
            <person name="Einarsson E."/>
            <person name="Astvaldsson A."/>
            <person name="Peirasmaki D."/>
            <person name="Eckmann L."/>
            <person name="Andersson J.O."/>
            <person name="Svard S.G."/>
            <person name="Jerlstrom-Hultqvist J."/>
        </authorList>
    </citation>
    <scope>NUCLEOTIDE SEQUENCE [LARGE SCALE GENOMIC DNA]</scope>
    <source>
        <strain evidence="2 3">Roberts-Thomson</strain>
    </source>
</reference>
<evidence type="ECO:0000313" key="2">
    <source>
        <dbReference type="EMBL" id="TNJ26939.1"/>
    </source>
</evidence>
<keyword evidence="3" id="KW-1185">Reference proteome</keyword>
<sequence>MNVIDLLDATAEVAAPRLTPEGAQLAARQCTARLVGSPALEVRIHAISELSKLARTYPATASSALEAVLDCGRKQPDSVVVTGAVAEYLLQLIRFYDSDSEEMAAARLGACESILSITGSISYLFEGASLVLVNNTPSSMDSQSECLDVLQKIFTTPTTHDQLANALCGASVVPGLPQGYSLAPRLLILLQTKGTRGISLVDEILAIPGAMEGDIPLLIAVTRLGLFEALFEKIEVDRVTTQVSTSAASLLLQILAKYGCQILPQLREHFTARNLLARLGDNVHACAYTLLNNLSREAETTPVLYSVLLDCLRASPLLICDLEGQTLLTSKLFEYSLMLICTPGDLAFSQQSVVDIATAAADVVLVVIERSQDAGMTIARMAVLSLQPGAPSQSVNIIDRLLHLIGTLHGEAVRGLRERISAIVKACISLPPIARDLSASFVRAIIVMYRTTWKDGLRVIARSLRLGTPGAPNKSLETAQKLYREKVLSLSQTTSLNHSENVSTLFSNVCCALPPSRIPELVLSLLDILHLLMDDPEAGACVTLACMVKPASARDLPCPFIGQLLLMAPYVDAAQNSLLALLLRCITRLSPETFFTLCSLAFNSTSSSVAGVIGQLLGLLVVGAVEKVTEKLIAYLVLQVPANLLKTINLGPGLVDIDSIRDALRQAVKYSSESTETHVVAVLDGLEGVDWGERITTLSFSGTEAISPQGVSGATILTTETTNIVPTTKELSVSEIMTSDACTQTVLDVDEILRENLLLHEQLKVTEAKVEAMQLAIDAHPDMASPLQYPVQSLEANDEVFIGASGCSESFYSEGTVCSSHAVVIPAEHLTSQLCDGMNYLQAPETDGGEGDDPSYSALLSQQEPTAGTGPSKGPDVDAEGLETIVEQQPEVVAPIPEELALDQEPIPLVFDEITLPSTTKGRGRTGRHRNNAHYVRCPEAPPTE</sequence>
<gene>
    <name evidence="2" type="ORF">GMRT_15066</name>
</gene>
<dbReference type="VEuPathDB" id="GiardiaDB:GMRT_15066"/>
<name>A0A4Z1T306_GIAMU</name>